<dbReference type="GO" id="GO:0005886">
    <property type="term" value="C:plasma membrane"/>
    <property type="evidence" value="ECO:0007669"/>
    <property type="project" value="UniProtKB-ARBA"/>
</dbReference>
<evidence type="ECO:0000256" key="3">
    <source>
        <dbReference type="ARBA" id="ARBA00011903"/>
    </source>
</evidence>
<dbReference type="Gene3D" id="3.40.50.300">
    <property type="entry name" value="P-loop containing nucleotide triphosphate hydrolases"/>
    <property type="match status" value="1"/>
</dbReference>
<protein>
    <recommendedName>
        <fullName evidence="3">non-specific protein-tyrosine kinase</fullName>
        <ecNumber evidence="3">2.7.10.2</ecNumber>
    </recommendedName>
</protein>
<feature type="region of interest" description="Disordered" evidence="11">
    <location>
        <begin position="1"/>
        <end position="23"/>
    </location>
</feature>
<sequence>MIPVRAQTSQASESEVVMPQAMQDRASGDTTLSDAWLTIRKRKYWILAAALIGILLALYQSATQPRLFEAYGNIEIRSGASNEYKIGAATGGSGIESSSAHLPTQVSILKSDTLLLTVARDLDLANNPWFLGTQKSKQAQPHRNIDDPVVRQMVLYTLRADVNVSVIAKTDLIHISCQTFSADLSAEIVNKLIREYIFRSLESSAEAQKRVSDFLSTQLGDLKQQVETSQEQMIDLQKKIGILGFDPTHNEITTSLEDLNRAVGQAQISRIMAEVRYHTLSGMDPNQIDDSVASTQVGSSGNLTSGAPGAGDQQLATLRTQMETTKADLAKLNVAMGDRNPQIRALRAQVDTLNQEIRAEQDRILAQARQNYIASRTNEQQTRGALEAEKSTAYQLRDQMVQYTLRQREYETNRQLYDGLLQRLRSAAVEAGLESTEIEIVDNAVPPVYPTLKPRSTILMIDLVVALIVGLIVAFVLDSLDTGLRDVMEIERITGLPSLAVIPKTRRTSAEQNATGLVARNIGVLAAPKSQFAESFRGLRTSLLLATAGKEPKVVLVTSSTPSEGKTTVSTNLATVLAQRDVKTLLIDADLRRPTVHHRFGLNGKIGLSSVLTGSATLEQALQRVPELPNLDVLVSGPVPPFPTEMLSSQVMRNLVEQCRGIYTHIVIDSPPLLSVTDSIVLAPEVDTVVLVVRHGKSGKQAVRRARDLLIRSGAPLAGIALNAVDLNSPEYYSYYGYYGYSGYGSQGVEHDGWASKSDKRKSKSKEERGGE</sequence>
<feature type="region of interest" description="Disordered" evidence="11">
    <location>
        <begin position="750"/>
        <end position="772"/>
    </location>
</feature>
<feature type="compositionally biased region" description="Polar residues" evidence="11">
    <location>
        <begin position="1"/>
        <end position="13"/>
    </location>
</feature>
<proteinExistence type="inferred from homology"/>
<dbReference type="InterPro" id="IPR050445">
    <property type="entry name" value="Bact_polysacc_biosynth/exp"/>
</dbReference>
<dbReference type="Pfam" id="PF13807">
    <property type="entry name" value="GNVR"/>
    <property type="match status" value="1"/>
</dbReference>
<dbReference type="PANTHER" id="PTHR32309:SF13">
    <property type="entry name" value="FERRIC ENTEROBACTIN TRANSPORT PROTEIN FEPE"/>
    <property type="match status" value="1"/>
</dbReference>
<keyword evidence="8" id="KW-0829">Tyrosine-protein kinase</keyword>
<evidence type="ECO:0000256" key="12">
    <source>
        <dbReference type="SAM" id="Phobius"/>
    </source>
</evidence>
<keyword evidence="12" id="KW-1133">Transmembrane helix</keyword>
<accession>A0A1H5Z7N3</accession>
<dbReference type="InterPro" id="IPR025669">
    <property type="entry name" value="AAA_dom"/>
</dbReference>
<dbReference type="AlphaFoldDB" id="A0A1H5Z7N3"/>
<dbReference type="InterPro" id="IPR005702">
    <property type="entry name" value="Wzc-like_C"/>
</dbReference>
<keyword evidence="12" id="KW-0812">Transmembrane</keyword>
<reference evidence="15 16" key="1">
    <citation type="submission" date="2016-10" db="EMBL/GenBank/DDBJ databases">
        <authorList>
            <person name="de Groot N.N."/>
        </authorList>
    </citation>
    <scope>NUCLEOTIDE SEQUENCE [LARGE SCALE GENOMIC DNA]</scope>
    <source>
        <strain evidence="15 16">DSM 22489</strain>
    </source>
</reference>
<dbReference type="EMBL" id="FNVA01000004">
    <property type="protein sequence ID" value="SEG32134.1"/>
    <property type="molecule type" value="Genomic_DNA"/>
</dbReference>
<comment type="catalytic activity">
    <reaction evidence="9">
        <text>L-tyrosyl-[protein] + ATP = O-phospho-L-tyrosyl-[protein] + ADP + H(+)</text>
        <dbReference type="Rhea" id="RHEA:10596"/>
        <dbReference type="Rhea" id="RHEA-COMP:10136"/>
        <dbReference type="Rhea" id="RHEA-COMP:20101"/>
        <dbReference type="ChEBI" id="CHEBI:15378"/>
        <dbReference type="ChEBI" id="CHEBI:30616"/>
        <dbReference type="ChEBI" id="CHEBI:46858"/>
        <dbReference type="ChEBI" id="CHEBI:61978"/>
        <dbReference type="ChEBI" id="CHEBI:456216"/>
        <dbReference type="EC" id="2.7.10.2"/>
    </reaction>
</comment>
<dbReference type="GO" id="GO:0004715">
    <property type="term" value="F:non-membrane spanning protein tyrosine kinase activity"/>
    <property type="evidence" value="ECO:0007669"/>
    <property type="project" value="UniProtKB-EC"/>
</dbReference>
<dbReference type="EC" id="2.7.10.2" evidence="3"/>
<dbReference type="Pfam" id="PF13614">
    <property type="entry name" value="AAA_31"/>
    <property type="match status" value="1"/>
</dbReference>
<evidence type="ECO:0000256" key="4">
    <source>
        <dbReference type="ARBA" id="ARBA00022679"/>
    </source>
</evidence>
<evidence type="ECO:0000259" key="13">
    <source>
        <dbReference type="Pfam" id="PF13614"/>
    </source>
</evidence>
<keyword evidence="7" id="KW-0067">ATP-binding</keyword>
<evidence type="ECO:0000256" key="10">
    <source>
        <dbReference type="SAM" id="Coils"/>
    </source>
</evidence>
<evidence type="ECO:0000313" key="15">
    <source>
        <dbReference type="EMBL" id="SEG32134.1"/>
    </source>
</evidence>
<organism evidence="15 16">
    <name type="scientific">Bryocella elongata</name>
    <dbReference type="NCBI Taxonomy" id="863522"/>
    <lineage>
        <taxon>Bacteria</taxon>
        <taxon>Pseudomonadati</taxon>
        <taxon>Acidobacteriota</taxon>
        <taxon>Terriglobia</taxon>
        <taxon>Terriglobales</taxon>
        <taxon>Acidobacteriaceae</taxon>
        <taxon>Bryocella</taxon>
    </lineage>
</organism>
<comment type="similarity">
    <text evidence="1">Belongs to the CpsD/CapB family.</text>
</comment>
<dbReference type="GO" id="GO:0042802">
    <property type="term" value="F:identical protein binding"/>
    <property type="evidence" value="ECO:0007669"/>
    <property type="project" value="UniProtKB-ARBA"/>
</dbReference>
<dbReference type="CDD" id="cd05387">
    <property type="entry name" value="BY-kinase"/>
    <property type="match status" value="1"/>
</dbReference>
<evidence type="ECO:0000256" key="5">
    <source>
        <dbReference type="ARBA" id="ARBA00022741"/>
    </source>
</evidence>
<dbReference type="GO" id="GO:0005524">
    <property type="term" value="F:ATP binding"/>
    <property type="evidence" value="ECO:0007669"/>
    <property type="project" value="UniProtKB-KW"/>
</dbReference>
<keyword evidence="10" id="KW-0175">Coiled coil</keyword>
<feature type="domain" description="Tyrosine-protein kinase G-rich" evidence="14">
    <location>
        <begin position="402"/>
        <end position="476"/>
    </location>
</feature>
<dbReference type="InterPro" id="IPR032807">
    <property type="entry name" value="GNVR"/>
</dbReference>
<evidence type="ECO:0000256" key="11">
    <source>
        <dbReference type="SAM" id="MobiDB-lite"/>
    </source>
</evidence>
<dbReference type="RefSeq" id="WP_235011559.1">
    <property type="nucleotide sequence ID" value="NZ_FNVA01000004.1"/>
</dbReference>
<evidence type="ECO:0000313" key="16">
    <source>
        <dbReference type="Proteomes" id="UP000236728"/>
    </source>
</evidence>
<keyword evidence="12" id="KW-0472">Membrane</keyword>
<keyword evidence="6" id="KW-0418">Kinase</keyword>
<gene>
    <name evidence="15" type="ORF">SAMN05421819_2497</name>
</gene>
<name>A0A1H5Z7N3_9BACT</name>
<evidence type="ECO:0000256" key="2">
    <source>
        <dbReference type="ARBA" id="ARBA00008883"/>
    </source>
</evidence>
<dbReference type="FunFam" id="3.40.50.300:FF:000527">
    <property type="entry name" value="Tyrosine-protein kinase etk"/>
    <property type="match status" value="1"/>
</dbReference>
<dbReference type="InterPro" id="IPR027417">
    <property type="entry name" value="P-loop_NTPase"/>
</dbReference>
<evidence type="ECO:0000256" key="9">
    <source>
        <dbReference type="ARBA" id="ARBA00051245"/>
    </source>
</evidence>
<dbReference type="SUPFAM" id="SSF52540">
    <property type="entry name" value="P-loop containing nucleoside triphosphate hydrolases"/>
    <property type="match status" value="1"/>
</dbReference>
<evidence type="ECO:0000256" key="7">
    <source>
        <dbReference type="ARBA" id="ARBA00022840"/>
    </source>
</evidence>
<dbReference type="NCBIfam" id="TIGR01007">
    <property type="entry name" value="eps_fam"/>
    <property type="match status" value="1"/>
</dbReference>
<keyword evidence="16" id="KW-1185">Reference proteome</keyword>
<feature type="domain" description="AAA" evidence="13">
    <location>
        <begin position="565"/>
        <end position="694"/>
    </location>
</feature>
<keyword evidence="5" id="KW-0547">Nucleotide-binding</keyword>
<comment type="similarity">
    <text evidence="2">Belongs to the etk/wzc family.</text>
</comment>
<evidence type="ECO:0000259" key="14">
    <source>
        <dbReference type="Pfam" id="PF13807"/>
    </source>
</evidence>
<dbReference type="Proteomes" id="UP000236728">
    <property type="component" value="Unassembled WGS sequence"/>
</dbReference>
<dbReference type="PANTHER" id="PTHR32309">
    <property type="entry name" value="TYROSINE-PROTEIN KINASE"/>
    <property type="match status" value="1"/>
</dbReference>
<evidence type="ECO:0000256" key="6">
    <source>
        <dbReference type="ARBA" id="ARBA00022777"/>
    </source>
</evidence>
<feature type="coiled-coil region" evidence="10">
    <location>
        <begin position="315"/>
        <end position="370"/>
    </location>
</feature>
<feature type="transmembrane region" description="Helical" evidence="12">
    <location>
        <begin position="44"/>
        <end position="62"/>
    </location>
</feature>
<evidence type="ECO:0000256" key="8">
    <source>
        <dbReference type="ARBA" id="ARBA00023137"/>
    </source>
</evidence>
<evidence type="ECO:0000256" key="1">
    <source>
        <dbReference type="ARBA" id="ARBA00007316"/>
    </source>
</evidence>
<keyword evidence="4" id="KW-0808">Transferase</keyword>